<keyword evidence="10 13" id="KW-0408">Iron</keyword>
<keyword evidence="8 14" id="KW-1133">Transmembrane helix</keyword>
<dbReference type="Pfam" id="PF00067">
    <property type="entry name" value="p450"/>
    <property type="match status" value="1"/>
</dbReference>
<dbReference type="Proteomes" id="UP000053319">
    <property type="component" value="Unassembled WGS sequence"/>
</dbReference>
<dbReference type="EMBL" id="JH719443">
    <property type="protein sequence ID" value="EJF57849.1"/>
    <property type="molecule type" value="Genomic_DNA"/>
</dbReference>
<evidence type="ECO:0000256" key="6">
    <source>
        <dbReference type="ARBA" id="ARBA00022692"/>
    </source>
</evidence>
<feature type="transmembrane region" description="Helical" evidence="14">
    <location>
        <begin position="12"/>
        <end position="31"/>
    </location>
</feature>
<evidence type="ECO:0000256" key="10">
    <source>
        <dbReference type="ARBA" id="ARBA00023004"/>
    </source>
</evidence>
<keyword evidence="6 14" id="KW-0812">Transmembrane</keyword>
<comment type="similarity">
    <text evidence="4">Belongs to the cytochrome P450 family.</text>
</comment>
<gene>
    <name evidence="15" type="ORF">DICSQDRAFT_182896</name>
</gene>
<dbReference type="GO" id="GO:0020037">
    <property type="term" value="F:heme binding"/>
    <property type="evidence" value="ECO:0007669"/>
    <property type="project" value="InterPro"/>
</dbReference>
<keyword evidence="9" id="KW-0560">Oxidoreductase</keyword>
<dbReference type="KEGG" id="dsq:DICSQDRAFT_182896"/>
<comment type="pathway">
    <text evidence="3">Secondary metabolite biosynthesis.</text>
</comment>
<evidence type="ECO:0000256" key="7">
    <source>
        <dbReference type="ARBA" id="ARBA00022723"/>
    </source>
</evidence>
<dbReference type="GeneID" id="18841242"/>
<keyword evidence="7 13" id="KW-0479">Metal-binding</keyword>
<dbReference type="AlphaFoldDB" id="R7SNS9"/>
<dbReference type="OrthoDB" id="2789670at2759"/>
<keyword evidence="11" id="KW-0503">Monooxygenase</keyword>
<evidence type="ECO:0000256" key="2">
    <source>
        <dbReference type="ARBA" id="ARBA00004167"/>
    </source>
</evidence>
<dbReference type="PANTHER" id="PTHR46300:SF7">
    <property type="entry name" value="P450, PUTATIVE (EUROFUNG)-RELATED"/>
    <property type="match status" value="1"/>
</dbReference>
<evidence type="ECO:0000256" key="8">
    <source>
        <dbReference type="ARBA" id="ARBA00022989"/>
    </source>
</evidence>
<evidence type="ECO:0000256" key="11">
    <source>
        <dbReference type="ARBA" id="ARBA00023033"/>
    </source>
</evidence>
<evidence type="ECO:0000313" key="15">
    <source>
        <dbReference type="EMBL" id="EJF57849.1"/>
    </source>
</evidence>
<dbReference type="OMA" id="HETINCT"/>
<dbReference type="RefSeq" id="XP_007369346.1">
    <property type="nucleotide sequence ID" value="XM_007369284.1"/>
</dbReference>
<dbReference type="Gene3D" id="1.10.630.10">
    <property type="entry name" value="Cytochrome P450"/>
    <property type="match status" value="1"/>
</dbReference>
<feature type="binding site" description="axial binding residue" evidence="13">
    <location>
        <position position="459"/>
    </location>
    <ligand>
        <name>heme</name>
        <dbReference type="ChEBI" id="CHEBI:30413"/>
    </ligand>
    <ligandPart>
        <name>Fe</name>
        <dbReference type="ChEBI" id="CHEBI:18248"/>
    </ligandPart>
</feature>
<evidence type="ECO:0000256" key="13">
    <source>
        <dbReference type="PIRSR" id="PIRSR602401-1"/>
    </source>
</evidence>
<dbReference type="GO" id="GO:0016705">
    <property type="term" value="F:oxidoreductase activity, acting on paired donors, with incorporation or reduction of molecular oxygen"/>
    <property type="evidence" value="ECO:0007669"/>
    <property type="project" value="InterPro"/>
</dbReference>
<dbReference type="PRINTS" id="PR00463">
    <property type="entry name" value="EP450I"/>
</dbReference>
<dbReference type="SUPFAM" id="SSF48264">
    <property type="entry name" value="Cytochrome P450"/>
    <property type="match status" value="1"/>
</dbReference>
<evidence type="ECO:0000313" key="16">
    <source>
        <dbReference type="Proteomes" id="UP000053319"/>
    </source>
</evidence>
<reference evidence="15 16" key="1">
    <citation type="journal article" date="2012" name="Science">
        <title>The Paleozoic origin of enzymatic lignin decomposition reconstructed from 31 fungal genomes.</title>
        <authorList>
            <person name="Floudas D."/>
            <person name="Binder M."/>
            <person name="Riley R."/>
            <person name="Barry K."/>
            <person name="Blanchette R.A."/>
            <person name="Henrissat B."/>
            <person name="Martinez A.T."/>
            <person name="Otillar R."/>
            <person name="Spatafora J.W."/>
            <person name="Yadav J.S."/>
            <person name="Aerts A."/>
            <person name="Benoit I."/>
            <person name="Boyd A."/>
            <person name="Carlson A."/>
            <person name="Copeland A."/>
            <person name="Coutinho P.M."/>
            <person name="de Vries R.P."/>
            <person name="Ferreira P."/>
            <person name="Findley K."/>
            <person name="Foster B."/>
            <person name="Gaskell J."/>
            <person name="Glotzer D."/>
            <person name="Gorecki P."/>
            <person name="Heitman J."/>
            <person name="Hesse C."/>
            <person name="Hori C."/>
            <person name="Igarashi K."/>
            <person name="Jurgens J.A."/>
            <person name="Kallen N."/>
            <person name="Kersten P."/>
            <person name="Kohler A."/>
            <person name="Kuees U."/>
            <person name="Kumar T.K.A."/>
            <person name="Kuo A."/>
            <person name="LaButti K."/>
            <person name="Larrondo L.F."/>
            <person name="Lindquist E."/>
            <person name="Ling A."/>
            <person name="Lombard V."/>
            <person name="Lucas S."/>
            <person name="Lundell T."/>
            <person name="Martin R."/>
            <person name="McLaughlin D.J."/>
            <person name="Morgenstern I."/>
            <person name="Morin E."/>
            <person name="Murat C."/>
            <person name="Nagy L.G."/>
            <person name="Nolan M."/>
            <person name="Ohm R.A."/>
            <person name="Patyshakuliyeva A."/>
            <person name="Rokas A."/>
            <person name="Ruiz-Duenas F.J."/>
            <person name="Sabat G."/>
            <person name="Salamov A."/>
            <person name="Samejima M."/>
            <person name="Schmutz J."/>
            <person name="Slot J.C."/>
            <person name="St John F."/>
            <person name="Stenlid J."/>
            <person name="Sun H."/>
            <person name="Sun S."/>
            <person name="Syed K."/>
            <person name="Tsang A."/>
            <person name="Wiebenga A."/>
            <person name="Young D."/>
            <person name="Pisabarro A."/>
            <person name="Eastwood D.C."/>
            <person name="Martin F."/>
            <person name="Cullen D."/>
            <person name="Grigoriev I.V."/>
            <person name="Hibbett D.S."/>
        </authorList>
    </citation>
    <scope>NUCLEOTIDE SEQUENCE [LARGE SCALE GENOMIC DNA]</scope>
    <source>
        <strain evidence="15 16">LYAD-421 SS1</strain>
    </source>
</reference>
<evidence type="ECO:0000256" key="12">
    <source>
        <dbReference type="ARBA" id="ARBA00023136"/>
    </source>
</evidence>
<evidence type="ECO:0000256" key="9">
    <source>
        <dbReference type="ARBA" id="ARBA00023002"/>
    </source>
</evidence>
<evidence type="ECO:0000256" key="5">
    <source>
        <dbReference type="ARBA" id="ARBA00022617"/>
    </source>
</evidence>
<protein>
    <submittedName>
        <fullName evidence="15">O-methylsterigmatocystin oxidoreductase</fullName>
    </submittedName>
</protein>
<dbReference type="InterPro" id="IPR002401">
    <property type="entry name" value="Cyt_P450_E_grp-I"/>
</dbReference>
<keyword evidence="5 13" id="KW-0349">Heme</keyword>
<dbReference type="GO" id="GO:0004497">
    <property type="term" value="F:monooxygenase activity"/>
    <property type="evidence" value="ECO:0007669"/>
    <property type="project" value="UniProtKB-KW"/>
</dbReference>
<evidence type="ECO:0000256" key="1">
    <source>
        <dbReference type="ARBA" id="ARBA00001971"/>
    </source>
</evidence>
<organism evidence="15 16">
    <name type="scientific">Dichomitus squalens (strain LYAD-421)</name>
    <name type="common">Western red white-rot fungus</name>
    <dbReference type="NCBI Taxonomy" id="732165"/>
    <lineage>
        <taxon>Eukaryota</taxon>
        <taxon>Fungi</taxon>
        <taxon>Dikarya</taxon>
        <taxon>Basidiomycota</taxon>
        <taxon>Agaricomycotina</taxon>
        <taxon>Agaricomycetes</taxon>
        <taxon>Polyporales</taxon>
        <taxon>Polyporaceae</taxon>
        <taxon>Dichomitus</taxon>
    </lineage>
</organism>
<dbReference type="CDD" id="cd11065">
    <property type="entry name" value="CYP64-like"/>
    <property type="match status" value="1"/>
</dbReference>
<dbReference type="InterPro" id="IPR036396">
    <property type="entry name" value="Cyt_P450_sf"/>
</dbReference>
<dbReference type="InterPro" id="IPR001128">
    <property type="entry name" value="Cyt_P450"/>
</dbReference>
<dbReference type="HOGENOM" id="CLU_001570_2_3_1"/>
<dbReference type="GO" id="GO:0016020">
    <property type="term" value="C:membrane"/>
    <property type="evidence" value="ECO:0007669"/>
    <property type="project" value="UniProtKB-SubCell"/>
</dbReference>
<comment type="subcellular location">
    <subcellularLocation>
        <location evidence="2">Membrane</location>
        <topology evidence="2">Single-pass membrane protein</topology>
    </subcellularLocation>
</comment>
<sequence length="530" mass="59698">MEYAHYLPRDLVVSFLGLVFVSVVMRSLLMWQRRTRGKLLPPGPRHLPILGYLNAPKFKPWFAFKEMSTRYGSDILYFRRFGQHNIVLSDPSVITEYLVKRTTNTSDRVHSPSVTLSTLNRRLAFMPYAAEWSDCRRAFWQHFHPGALGRYKHVQLAVAHRFLLKLLEKPAGFQQHIRYTFAATILKITYGIDIDDENAEIVQVVENAGKGPGQTLIPGRFLVDSIPFLRFVPAWMPGAGFQRQFAEWGAASRKLKDFPYVRRNTAFTDNALPSCATIADTLLSEKGETGEYSSGIGQEDLVKTVCGAAYVAGADTTYSTLQAAFLALSLYPDVQRKAQAELFAVVGPDRLPDFGDREALVYVNALVKEMLRWFNVTPLGMAHRTMADDELNGYFIPAGTMITPNIWACMHDPAEYEDADEFRPERFIRDGKLDSTVRDPLAFAFGFGKRHGPPGDRICPGRYFADTALFINVASVLHVFDITPPLDENGNPIRVKMEMSDGFISYPEDCRCTIRPRSEKAAALILKTQG</sequence>
<dbReference type="PANTHER" id="PTHR46300">
    <property type="entry name" value="P450, PUTATIVE (EUROFUNG)-RELATED-RELATED"/>
    <property type="match status" value="1"/>
</dbReference>
<evidence type="ECO:0000256" key="14">
    <source>
        <dbReference type="SAM" id="Phobius"/>
    </source>
</evidence>
<keyword evidence="12 14" id="KW-0472">Membrane</keyword>
<name>R7SNS9_DICSQ</name>
<proteinExistence type="inferred from homology"/>
<accession>R7SNS9</accession>
<dbReference type="GO" id="GO:0005506">
    <property type="term" value="F:iron ion binding"/>
    <property type="evidence" value="ECO:0007669"/>
    <property type="project" value="InterPro"/>
</dbReference>
<dbReference type="InterPro" id="IPR050364">
    <property type="entry name" value="Cytochrome_P450_fung"/>
</dbReference>
<comment type="cofactor">
    <cofactor evidence="1 13">
        <name>heme</name>
        <dbReference type="ChEBI" id="CHEBI:30413"/>
    </cofactor>
</comment>
<evidence type="ECO:0000256" key="3">
    <source>
        <dbReference type="ARBA" id="ARBA00005179"/>
    </source>
</evidence>
<evidence type="ECO:0000256" key="4">
    <source>
        <dbReference type="ARBA" id="ARBA00010617"/>
    </source>
</evidence>